<dbReference type="PANTHER" id="PTHR43163">
    <property type="entry name" value="DIPEPTIDE TRANSPORT SYSTEM PERMEASE PROTEIN DPPB-RELATED"/>
    <property type="match status" value="1"/>
</dbReference>
<evidence type="ECO:0000313" key="10">
    <source>
        <dbReference type="EMBL" id="SLM89119.1"/>
    </source>
</evidence>
<evidence type="ECO:0000256" key="3">
    <source>
        <dbReference type="ARBA" id="ARBA00022475"/>
    </source>
</evidence>
<keyword evidence="4 7" id="KW-0812">Transmembrane</keyword>
<evidence type="ECO:0000256" key="2">
    <source>
        <dbReference type="ARBA" id="ARBA00022448"/>
    </source>
</evidence>
<dbReference type="GO" id="GO:0005886">
    <property type="term" value="C:plasma membrane"/>
    <property type="evidence" value="ECO:0007669"/>
    <property type="project" value="UniProtKB-SubCell"/>
</dbReference>
<dbReference type="PANTHER" id="PTHR43163:SF6">
    <property type="entry name" value="DIPEPTIDE TRANSPORT SYSTEM PERMEASE PROTEIN DPPB-RELATED"/>
    <property type="match status" value="1"/>
</dbReference>
<dbReference type="InterPro" id="IPR000515">
    <property type="entry name" value="MetI-like"/>
</dbReference>
<evidence type="ECO:0000256" key="6">
    <source>
        <dbReference type="ARBA" id="ARBA00023136"/>
    </source>
</evidence>
<dbReference type="SUPFAM" id="SSF161098">
    <property type="entry name" value="MetI-like"/>
    <property type="match status" value="1"/>
</dbReference>
<dbReference type="PROSITE" id="PS50928">
    <property type="entry name" value="ABC_TM1"/>
    <property type="match status" value="1"/>
</dbReference>
<dbReference type="Pfam" id="PF00528">
    <property type="entry name" value="BPD_transp_1"/>
    <property type="match status" value="1"/>
</dbReference>
<protein>
    <submittedName>
        <fullName evidence="10">ABC transporter, permease protein</fullName>
    </submittedName>
</protein>
<keyword evidence="3" id="KW-1003">Cell membrane</keyword>
<reference evidence="11" key="1">
    <citation type="submission" date="2017-02" db="EMBL/GenBank/DDBJ databases">
        <authorList>
            <person name="Dridi B."/>
        </authorList>
    </citation>
    <scope>NUCLEOTIDE SEQUENCE [LARGE SCALE GENOMIC DNA]</scope>
    <source>
        <strain evidence="11">B Co 03.10</strain>
    </source>
</reference>
<feature type="transmembrane region" description="Helical" evidence="7">
    <location>
        <begin position="237"/>
        <end position="259"/>
    </location>
</feature>
<dbReference type="InterPro" id="IPR045621">
    <property type="entry name" value="BPD_transp_1_N"/>
</dbReference>
<feature type="transmembrane region" description="Helical" evidence="7">
    <location>
        <begin position="141"/>
        <end position="167"/>
    </location>
</feature>
<gene>
    <name evidence="10" type="ORF">FM105_01175</name>
</gene>
<evidence type="ECO:0000256" key="7">
    <source>
        <dbReference type="RuleBase" id="RU363032"/>
    </source>
</evidence>
<evidence type="ECO:0000259" key="9">
    <source>
        <dbReference type="PROSITE" id="PS50928"/>
    </source>
</evidence>
<sequence>MSPTLRYILSRLGQAVLVLFLAFTLAALLLMILPGDGVLARFANPALGLSADQVADIRDSYGADAPWYIQYWQSLVGFLQGDFGFSVNSGAAVSTLITAALPSTAVLALCGFVAAILLALIVTVLASYGKPPWLANVIDSAPALFVSVPVFWLGIVIIQVLSFQLGWVNVVDPGPVEALILPTLTLAIPLSAPLAQVLIRAVADVRTQSFVHVSRAKGASEGWLLVNTVIRNATLPALTIAGLLFGELVAGAVVTETVFGRNGLGSLTAQAVANRDNPVLLAIVVIATIGFVLVNLIVDLLYPLVDPRLRHRGRVGRAARKHLATSTADPAGTSGAVGAGTAGAPGNGTSGTPGTSSSSSEYNPDQNSGSGAGSHSLDRTARGSGTQSAEESSS</sequence>
<evidence type="ECO:0000256" key="4">
    <source>
        <dbReference type="ARBA" id="ARBA00022692"/>
    </source>
</evidence>
<feature type="region of interest" description="Disordered" evidence="8">
    <location>
        <begin position="320"/>
        <end position="394"/>
    </location>
</feature>
<feature type="compositionally biased region" description="Polar residues" evidence="8">
    <location>
        <begin position="383"/>
        <end position="394"/>
    </location>
</feature>
<feature type="transmembrane region" description="Helical" evidence="7">
    <location>
        <begin position="105"/>
        <end position="129"/>
    </location>
</feature>
<keyword evidence="6 7" id="KW-0472">Membrane</keyword>
<name>A0A1X6WUU7_9MICO</name>
<dbReference type="CDD" id="cd06261">
    <property type="entry name" value="TM_PBP2"/>
    <property type="match status" value="1"/>
</dbReference>
<keyword evidence="2 7" id="KW-0813">Transport</keyword>
<evidence type="ECO:0000256" key="1">
    <source>
        <dbReference type="ARBA" id="ARBA00004651"/>
    </source>
</evidence>
<feature type="transmembrane region" description="Helical" evidence="7">
    <location>
        <begin position="279"/>
        <end position="302"/>
    </location>
</feature>
<feature type="domain" description="ABC transmembrane type-1" evidence="9">
    <location>
        <begin position="101"/>
        <end position="302"/>
    </location>
</feature>
<organism evidence="10 11">
    <name type="scientific">Brevibacterium yomogidense</name>
    <dbReference type="NCBI Taxonomy" id="946573"/>
    <lineage>
        <taxon>Bacteria</taxon>
        <taxon>Bacillati</taxon>
        <taxon>Actinomycetota</taxon>
        <taxon>Actinomycetes</taxon>
        <taxon>Micrococcales</taxon>
        <taxon>Brevibacteriaceae</taxon>
        <taxon>Brevibacterium</taxon>
    </lineage>
</organism>
<dbReference type="Proteomes" id="UP000196581">
    <property type="component" value="Unassembled WGS sequence"/>
</dbReference>
<feature type="compositionally biased region" description="Gly residues" evidence="8">
    <location>
        <begin position="335"/>
        <end position="351"/>
    </location>
</feature>
<feature type="transmembrane region" description="Helical" evidence="7">
    <location>
        <begin position="12"/>
        <end position="33"/>
    </location>
</feature>
<dbReference type="GO" id="GO:0055085">
    <property type="term" value="P:transmembrane transport"/>
    <property type="evidence" value="ECO:0007669"/>
    <property type="project" value="InterPro"/>
</dbReference>
<dbReference type="RefSeq" id="WP_087003428.1">
    <property type="nucleotide sequence ID" value="NZ_FWFF01000001.1"/>
</dbReference>
<evidence type="ECO:0000256" key="8">
    <source>
        <dbReference type="SAM" id="MobiDB-lite"/>
    </source>
</evidence>
<comment type="similarity">
    <text evidence="7">Belongs to the binding-protein-dependent transport system permease family.</text>
</comment>
<dbReference type="AlphaFoldDB" id="A0A1X6WUU7"/>
<keyword evidence="11" id="KW-1185">Reference proteome</keyword>
<dbReference type="Gene3D" id="1.10.3720.10">
    <property type="entry name" value="MetI-like"/>
    <property type="match status" value="1"/>
</dbReference>
<evidence type="ECO:0000313" key="11">
    <source>
        <dbReference type="Proteomes" id="UP000196581"/>
    </source>
</evidence>
<dbReference type="Pfam" id="PF19300">
    <property type="entry name" value="BPD_transp_1_N"/>
    <property type="match status" value="1"/>
</dbReference>
<proteinExistence type="inferred from homology"/>
<evidence type="ECO:0000256" key="5">
    <source>
        <dbReference type="ARBA" id="ARBA00022989"/>
    </source>
</evidence>
<comment type="subcellular location">
    <subcellularLocation>
        <location evidence="1 7">Cell membrane</location>
        <topology evidence="1 7">Multi-pass membrane protein</topology>
    </subcellularLocation>
</comment>
<dbReference type="InterPro" id="IPR035906">
    <property type="entry name" value="MetI-like_sf"/>
</dbReference>
<accession>A0A1X6WUU7</accession>
<dbReference type="EMBL" id="FWFF01000001">
    <property type="protein sequence ID" value="SLM89119.1"/>
    <property type="molecule type" value="Genomic_DNA"/>
</dbReference>
<keyword evidence="5 7" id="KW-1133">Transmembrane helix</keyword>
<feature type="transmembrane region" description="Helical" evidence="7">
    <location>
        <begin position="179"/>
        <end position="199"/>
    </location>
</feature>